<dbReference type="AlphaFoldDB" id="A0A4C1WGS3"/>
<evidence type="ECO:0000313" key="2">
    <source>
        <dbReference type="Proteomes" id="UP000299102"/>
    </source>
</evidence>
<sequence>MCSPRRETSDIVKGKKPIDRFAPGRINPVLSGLKDALLTTESPLHCTKHLDLQDTLGASAPSYLFYTCPLTHRFERAGRTSTEDDTRWGRPTTLDIEDMVINPVRSPRPPGAPSEVSSPYCKLHVTSYAVVRLGRHP</sequence>
<organism evidence="1 2">
    <name type="scientific">Eumeta variegata</name>
    <name type="common">Bagworm moth</name>
    <name type="synonym">Eumeta japonica</name>
    <dbReference type="NCBI Taxonomy" id="151549"/>
    <lineage>
        <taxon>Eukaryota</taxon>
        <taxon>Metazoa</taxon>
        <taxon>Ecdysozoa</taxon>
        <taxon>Arthropoda</taxon>
        <taxon>Hexapoda</taxon>
        <taxon>Insecta</taxon>
        <taxon>Pterygota</taxon>
        <taxon>Neoptera</taxon>
        <taxon>Endopterygota</taxon>
        <taxon>Lepidoptera</taxon>
        <taxon>Glossata</taxon>
        <taxon>Ditrysia</taxon>
        <taxon>Tineoidea</taxon>
        <taxon>Psychidae</taxon>
        <taxon>Oiketicinae</taxon>
        <taxon>Eumeta</taxon>
    </lineage>
</organism>
<gene>
    <name evidence="1" type="ORF">EVAR_40825_1</name>
</gene>
<reference evidence="1 2" key="1">
    <citation type="journal article" date="2019" name="Commun. Biol.">
        <title>The bagworm genome reveals a unique fibroin gene that provides high tensile strength.</title>
        <authorList>
            <person name="Kono N."/>
            <person name="Nakamura H."/>
            <person name="Ohtoshi R."/>
            <person name="Tomita M."/>
            <person name="Numata K."/>
            <person name="Arakawa K."/>
        </authorList>
    </citation>
    <scope>NUCLEOTIDE SEQUENCE [LARGE SCALE GENOMIC DNA]</scope>
</reference>
<keyword evidence="2" id="KW-1185">Reference proteome</keyword>
<proteinExistence type="predicted"/>
<dbReference type="EMBL" id="BGZK01000562">
    <property type="protein sequence ID" value="GBP50283.1"/>
    <property type="molecule type" value="Genomic_DNA"/>
</dbReference>
<dbReference type="Proteomes" id="UP000299102">
    <property type="component" value="Unassembled WGS sequence"/>
</dbReference>
<name>A0A4C1WGS3_EUMVA</name>
<evidence type="ECO:0000313" key="1">
    <source>
        <dbReference type="EMBL" id="GBP50283.1"/>
    </source>
</evidence>
<accession>A0A4C1WGS3</accession>
<protein>
    <submittedName>
        <fullName evidence="1">Uncharacterized protein</fullName>
    </submittedName>
</protein>
<comment type="caution">
    <text evidence="1">The sequence shown here is derived from an EMBL/GenBank/DDBJ whole genome shotgun (WGS) entry which is preliminary data.</text>
</comment>